<dbReference type="RefSeq" id="XP_005827325.1">
    <property type="nucleotide sequence ID" value="XM_005827268.1"/>
</dbReference>
<dbReference type="STRING" id="905079.L1IWX8"/>
<evidence type="ECO:0000256" key="8">
    <source>
        <dbReference type="ARBA" id="ARBA00023204"/>
    </source>
</evidence>
<dbReference type="InterPro" id="IPR003651">
    <property type="entry name" value="Endonuclease3_FeS-loop_motif"/>
</dbReference>
<feature type="domain" description="HhH-GPD" evidence="11">
    <location>
        <begin position="28"/>
        <end position="184"/>
    </location>
</feature>
<proteinExistence type="inferred from homology"/>
<keyword evidence="3" id="KW-0479">Metal-binding</keyword>
<dbReference type="GeneID" id="17297087"/>
<name>L1IWX8_GUITC</name>
<dbReference type="KEGG" id="gtt:GUITHDRAFT_43372"/>
<dbReference type="GO" id="GO:0016829">
    <property type="term" value="F:lyase activity"/>
    <property type="evidence" value="ECO:0007669"/>
    <property type="project" value="UniProtKB-KW"/>
</dbReference>
<comment type="similarity">
    <text evidence="2">Belongs to the Nth/MutY family.</text>
</comment>
<evidence type="ECO:0000256" key="3">
    <source>
        <dbReference type="ARBA" id="ARBA00022723"/>
    </source>
</evidence>
<evidence type="ECO:0000313" key="14">
    <source>
        <dbReference type="Proteomes" id="UP000011087"/>
    </source>
</evidence>
<keyword evidence="8" id="KW-0234">DNA repair</keyword>
<evidence type="ECO:0000256" key="1">
    <source>
        <dbReference type="ARBA" id="ARBA00001966"/>
    </source>
</evidence>
<dbReference type="eggNOG" id="KOG1921">
    <property type="taxonomic scope" value="Eukaryota"/>
</dbReference>
<dbReference type="GO" id="GO:0005634">
    <property type="term" value="C:nucleus"/>
    <property type="evidence" value="ECO:0007669"/>
    <property type="project" value="TreeGrafter"/>
</dbReference>
<feature type="non-terminal residue" evidence="12">
    <location>
        <position position="205"/>
    </location>
</feature>
<comment type="cofactor">
    <cofactor evidence="1">
        <name>[4Fe-4S] cluster</name>
        <dbReference type="ChEBI" id="CHEBI:49883"/>
    </cofactor>
</comment>
<dbReference type="FunFam" id="1.10.340.30:FF:000001">
    <property type="entry name" value="Endonuclease III"/>
    <property type="match status" value="1"/>
</dbReference>
<evidence type="ECO:0000256" key="9">
    <source>
        <dbReference type="ARBA" id="ARBA00023239"/>
    </source>
</evidence>
<dbReference type="GO" id="GO:0046872">
    <property type="term" value="F:metal ion binding"/>
    <property type="evidence" value="ECO:0007669"/>
    <property type="project" value="UniProtKB-KW"/>
</dbReference>
<keyword evidence="6" id="KW-0408">Iron</keyword>
<dbReference type="GO" id="GO:0000703">
    <property type="term" value="F:oxidized pyrimidine nucleobase lesion DNA N-glycosylase activity"/>
    <property type="evidence" value="ECO:0007669"/>
    <property type="project" value="UniProtKB-ARBA"/>
</dbReference>
<dbReference type="AlphaFoldDB" id="L1IWX8"/>
<gene>
    <name evidence="12" type="ORF">GUITHDRAFT_43372</name>
</gene>
<dbReference type="CDD" id="cd00056">
    <property type="entry name" value="ENDO3c"/>
    <property type="match status" value="1"/>
</dbReference>
<dbReference type="PIRSF" id="PIRSF001435">
    <property type="entry name" value="Nth"/>
    <property type="match status" value="1"/>
</dbReference>
<dbReference type="EnsemblProtists" id="EKX40345">
    <property type="protein sequence ID" value="EKX40345"/>
    <property type="gene ID" value="GUITHDRAFT_43372"/>
</dbReference>
<keyword evidence="9" id="KW-0456">Lyase</keyword>
<evidence type="ECO:0000259" key="11">
    <source>
        <dbReference type="SMART" id="SM00478"/>
    </source>
</evidence>
<dbReference type="InterPro" id="IPR011257">
    <property type="entry name" value="DNA_glycosylase"/>
</dbReference>
<feature type="non-terminal residue" evidence="12">
    <location>
        <position position="1"/>
    </location>
</feature>
<dbReference type="InterPro" id="IPR000445">
    <property type="entry name" value="HhH_motif"/>
</dbReference>
<reference evidence="14" key="2">
    <citation type="submission" date="2012-11" db="EMBL/GenBank/DDBJ databases">
        <authorList>
            <person name="Kuo A."/>
            <person name="Curtis B.A."/>
            <person name="Tanifuji G."/>
            <person name="Burki F."/>
            <person name="Gruber A."/>
            <person name="Irimia M."/>
            <person name="Maruyama S."/>
            <person name="Arias M.C."/>
            <person name="Ball S.G."/>
            <person name="Gile G.H."/>
            <person name="Hirakawa Y."/>
            <person name="Hopkins J.F."/>
            <person name="Rensing S.A."/>
            <person name="Schmutz J."/>
            <person name="Symeonidi A."/>
            <person name="Elias M."/>
            <person name="Eveleigh R.J."/>
            <person name="Herman E.K."/>
            <person name="Klute M.J."/>
            <person name="Nakayama T."/>
            <person name="Obornik M."/>
            <person name="Reyes-Prieto A."/>
            <person name="Armbrust E.V."/>
            <person name="Aves S.J."/>
            <person name="Beiko R.G."/>
            <person name="Coutinho P."/>
            <person name="Dacks J.B."/>
            <person name="Durnford D.G."/>
            <person name="Fast N.M."/>
            <person name="Green B.R."/>
            <person name="Grisdale C."/>
            <person name="Hempe F."/>
            <person name="Henrissat B."/>
            <person name="Hoppner M.P."/>
            <person name="Ishida K.-I."/>
            <person name="Kim E."/>
            <person name="Koreny L."/>
            <person name="Kroth P.G."/>
            <person name="Liu Y."/>
            <person name="Malik S.-B."/>
            <person name="Maier U.G."/>
            <person name="McRose D."/>
            <person name="Mock T."/>
            <person name="Neilson J.A."/>
            <person name="Onodera N.T."/>
            <person name="Poole A.M."/>
            <person name="Pritham E.J."/>
            <person name="Richards T.A."/>
            <person name="Rocap G."/>
            <person name="Roy S.W."/>
            <person name="Sarai C."/>
            <person name="Schaack S."/>
            <person name="Shirato S."/>
            <person name="Slamovits C.H."/>
            <person name="Spencer D.F."/>
            <person name="Suzuki S."/>
            <person name="Worden A.Z."/>
            <person name="Zauner S."/>
            <person name="Barry K."/>
            <person name="Bell C."/>
            <person name="Bharti A.K."/>
            <person name="Crow J.A."/>
            <person name="Grimwood J."/>
            <person name="Kramer R."/>
            <person name="Lindquist E."/>
            <person name="Lucas S."/>
            <person name="Salamov A."/>
            <person name="McFadden G.I."/>
            <person name="Lane C.E."/>
            <person name="Keeling P.J."/>
            <person name="Gray M.W."/>
            <person name="Grigoriev I.V."/>
            <person name="Archibald J.M."/>
        </authorList>
    </citation>
    <scope>NUCLEOTIDE SEQUENCE</scope>
    <source>
        <strain evidence="14">CCMP2712</strain>
    </source>
</reference>
<keyword evidence="5" id="KW-0378">Hydrolase</keyword>
<evidence type="ECO:0000313" key="13">
    <source>
        <dbReference type="EnsemblProtists" id="EKX40345"/>
    </source>
</evidence>
<dbReference type="SMART" id="SM00525">
    <property type="entry name" value="FES"/>
    <property type="match status" value="1"/>
</dbReference>
<keyword evidence="4" id="KW-0227">DNA damage</keyword>
<organism evidence="12">
    <name type="scientific">Guillardia theta (strain CCMP2712)</name>
    <name type="common">Cryptophyte</name>
    <dbReference type="NCBI Taxonomy" id="905079"/>
    <lineage>
        <taxon>Eukaryota</taxon>
        <taxon>Cryptophyceae</taxon>
        <taxon>Pyrenomonadales</taxon>
        <taxon>Geminigeraceae</taxon>
        <taxon>Guillardia</taxon>
    </lineage>
</organism>
<dbReference type="OMA" id="QIIWYGR"/>
<evidence type="ECO:0000313" key="12">
    <source>
        <dbReference type="EMBL" id="EKX40345.1"/>
    </source>
</evidence>
<dbReference type="HOGENOM" id="CLU_012862_3_4_1"/>
<evidence type="ECO:0000256" key="7">
    <source>
        <dbReference type="ARBA" id="ARBA00023014"/>
    </source>
</evidence>
<dbReference type="PANTHER" id="PTHR43286:SF6">
    <property type="entry name" value="ENDONUCLEASE III HOMOLOG"/>
    <property type="match status" value="1"/>
</dbReference>
<dbReference type="Pfam" id="PF00730">
    <property type="entry name" value="HhH-GPD"/>
    <property type="match status" value="1"/>
</dbReference>
<dbReference type="GO" id="GO:0006289">
    <property type="term" value="P:nucleotide-excision repair"/>
    <property type="evidence" value="ECO:0007669"/>
    <property type="project" value="TreeGrafter"/>
</dbReference>
<sequence length="205" mass="22021">SVRDFHRCLMRIRSEEGGGFLCLVAALLSVQCLDSVALKAFESLREGLGGQLTVDRVSSMTAAELEPYIKSCNYYKTKAKSIHACAVSLKKRHGGRVPASFSSLVQLEGVGPKIANLVLSVGLGDESAGLVVDTHVHRVAGRLGWAVKSADGGKAEDSRRMLEEWVPESERVDFTLVLISFGQTVCTPLRPSCDVCPVRACCPSA</sequence>
<dbReference type="SMART" id="SM00478">
    <property type="entry name" value="ENDO3c"/>
    <property type="match status" value="1"/>
</dbReference>
<dbReference type="PaxDb" id="55529-EKX40345"/>
<dbReference type="Proteomes" id="UP000011087">
    <property type="component" value="Unassembled WGS sequence"/>
</dbReference>
<keyword evidence="14" id="KW-1185">Reference proteome</keyword>
<evidence type="ECO:0000256" key="10">
    <source>
        <dbReference type="ARBA" id="ARBA00023295"/>
    </source>
</evidence>
<dbReference type="OrthoDB" id="2099276at2759"/>
<dbReference type="Gene3D" id="1.10.340.30">
    <property type="entry name" value="Hypothetical protein, domain 2"/>
    <property type="match status" value="1"/>
</dbReference>
<dbReference type="GO" id="GO:0051539">
    <property type="term" value="F:4 iron, 4 sulfur cluster binding"/>
    <property type="evidence" value="ECO:0007669"/>
    <property type="project" value="InterPro"/>
</dbReference>
<reference evidence="13" key="3">
    <citation type="submission" date="2015-06" db="UniProtKB">
        <authorList>
            <consortium name="EnsemblProtists"/>
        </authorList>
    </citation>
    <scope>IDENTIFICATION</scope>
</reference>
<protein>
    <recommendedName>
        <fullName evidence="11">HhH-GPD domain-containing protein</fullName>
    </recommendedName>
</protein>
<dbReference type="GO" id="GO:0003677">
    <property type="term" value="F:DNA binding"/>
    <property type="evidence" value="ECO:0007669"/>
    <property type="project" value="InterPro"/>
</dbReference>
<keyword evidence="7" id="KW-0411">Iron-sulfur</keyword>
<dbReference type="SUPFAM" id="SSF48150">
    <property type="entry name" value="DNA-glycosylase"/>
    <property type="match status" value="1"/>
</dbReference>
<evidence type="ECO:0000256" key="6">
    <source>
        <dbReference type="ARBA" id="ARBA00023004"/>
    </source>
</evidence>
<dbReference type="InterPro" id="IPR003265">
    <property type="entry name" value="HhH-GPD_domain"/>
</dbReference>
<keyword evidence="10" id="KW-0326">Glycosidase</keyword>
<accession>L1IWX8</accession>
<dbReference type="GO" id="GO:0003906">
    <property type="term" value="F:DNA-(apurinic or apyrimidinic site) endonuclease activity"/>
    <property type="evidence" value="ECO:0007669"/>
    <property type="project" value="TreeGrafter"/>
</dbReference>
<evidence type="ECO:0000256" key="5">
    <source>
        <dbReference type="ARBA" id="ARBA00022801"/>
    </source>
</evidence>
<dbReference type="PANTHER" id="PTHR43286">
    <property type="entry name" value="ENDONUCLEASE III-LIKE PROTEIN 1"/>
    <property type="match status" value="1"/>
</dbReference>
<dbReference type="EMBL" id="JH993032">
    <property type="protein sequence ID" value="EKX40345.1"/>
    <property type="molecule type" value="Genomic_DNA"/>
</dbReference>
<dbReference type="Gene3D" id="1.10.1670.10">
    <property type="entry name" value="Helix-hairpin-Helix base-excision DNA repair enzymes (C-terminal)"/>
    <property type="match status" value="1"/>
</dbReference>
<dbReference type="GO" id="GO:0006285">
    <property type="term" value="P:base-excision repair, AP site formation"/>
    <property type="evidence" value="ECO:0007669"/>
    <property type="project" value="TreeGrafter"/>
</dbReference>
<evidence type="ECO:0000256" key="4">
    <source>
        <dbReference type="ARBA" id="ARBA00022763"/>
    </source>
</evidence>
<evidence type="ECO:0000256" key="2">
    <source>
        <dbReference type="ARBA" id="ARBA00008343"/>
    </source>
</evidence>
<reference evidence="12 14" key="1">
    <citation type="journal article" date="2012" name="Nature">
        <title>Algal genomes reveal evolutionary mosaicism and the fate of nucleomorphs.</title>
        <authorList>
            <consortium name="DOE Joint Genome Institute"/>
            <person name="Curtis B.A."/>
            <person name="Tanifuji G."/>
            <person name="Burki F."/>
            <person name="Gruber A."/>
            <person name="Irimia M."/>
            <person name="Maruyama S."/>
            <person name="Arias M.C."/>
            <person name="Ball S.G."/>
            <person name="Gile G.H."/>
            <person name="Hirakawa Y."/>
            <person name="Hopkins J.F."/>
            <person name="Kuo A."/>
            <person name="Rensing S.A."/>
            <person name="Schmutz J."/>
            <person name="Symeonidi A."/>
            <person name="Elias M."/>
            <person name="Eveleigh R.J."/>
            <person name="Herman E.K."/>
            <person name="Klute M.J."/>
            <person name="Nakayama T."/>
            <person name="Obornik M."/>
            <person name="Reyes-Prieto A."/>
            <person name="Armbrust E.V."/>
            <person name="Aves S.J."/>
            <person name="Beiko R.G."/>
            <person name="Coutinho P."/>
            <person name="Dacks J.B."/>
            <person name="Durnford D.G."/>
            <person name="Fast N.M."/>
            <person name="Green B.R."/>
            <person name="Grisdale C.J."/>
            <person name="Hempel F."/>
            <person name="Henrissat B."/>
            <person name="Hoppner M.P."/>
            <person name="Ishida K."/>
            <person name="Kim E."/>
            <person name="Koreny L."/>
            <person name="Kroth P.G."/>
            <person name="Liu Y."/>
            <person name="Malik S.B."/>
            <person name="Maier U.G."/>
            <person name="McRose D."/>
            <person name="Mock T."/>
            <person name="Neilson J.A."/>
            <person name="Onodera N.T."/>
            <person name="Poole A.M."/>
            <person name="Pritham E.J."/>
            <person name="Richards T.A."/>
            <person name="Rocap G."/>
            <person name="Roy S.W."/>
            <person name="Sarai C."/>
            <person name="Schaack S."/>
            <person name="Shirato S."/>
            <person name="Slamovits C.H."/>
            <person name="Spencer D.F."/>
            <person name="Suzuki S."/>
            <person name="Worden A.Z."/>
            <person name="Zauner S."/>
            <person name="Barry K."/>
            <person name="Bell C."/>
            <person name="Bharti A.K."/>
            <person name="Crow J.A."/>
            <person name="Grimwood J."/>
            <person name="Kramer R."/>
            <person name="Lindquist E."/>
            <person name="Lucas S."/>
            <person name="Salamov A."/>
            <person name="McFadden G.I."/>
            <person name="Lane C.E."/>
            <person name="Keeling P.J."/>
            <person name="Gray M.W."/>
            <person name="Grigoriev I.V."/>
            <person name="Archibald J.M."/>
        </authorList>
    </citation>
    <scope>NUCLEOTIDE SEQUENCE</scope>
    <source>
        <strain evidence="12 14">CCMP2712</strain>
    </source>
</reference>
<dbReference type="Pfam" id="PF00633">
    <property type="entry name" value="HHH"/>
    <property type="match status" value="1"/>
</dbReference>
<dbReference type="InterPro" id="IPR023170">
    <property type="entry name" value="HhH_base_excis_C"/>
</dbReference>